<dbReference type="KEGG" id="zal:AZF00_09285"/>
<dbReference type="EMBL" id="CP014544">
    <property type="protein sequence ID" value="AMO68481.1"/>
    <property type="molecule type" value="Genomic_DNA"/>
</dbReference>
<dbReference type="Proteomes" id="UP000074119">
    <property type="component" value="Chromosome"/>
</dbReference>
<protein>
    <submittedName>
        <fullName evidence="2">Zinc chelation protein SecC</fullName>
    </submittedName>
</protein>
<dbReference type="RefSeq" id="WP_008250141.1">
    <property type="nucleotide sequence ID" value="NZ_CP014544.1"/>
</dbReference>
<sequence length="154" mass="17421">MNCYCGEDLAFRDCCDRYISGSQLAPTAEALMRSRYSAFKVSNADYLLASLHPSKRASESRASLEQSFANTQWCSLRVLAHRNGQYGQTVGEVEFVAFYRSGEEIGQLHERSRFVCENNQWLYSDGDMLPALKLGRNDECWCGSGLKLKKCHPD</sequence>
<proteinExistence type="predicted"/>
<organism evidence="2 3">
    <name type="scientific">Zhongshania aliphaticivorans</name>
    <dbReference type="NCBI Taxonomy" id="1470434"/>
    <lineage>
        <taxon>Bacteria</taxon>
        <taxon>Pseudomonadati</taxon>
        <taxon>Pseudomonadota</taxon>
        <taxon>Gammaproteobacteria</taxon>
        <taxon>Cellvibrionales</taxon>
        <taxon>Spongiibacteraceae</taxon>
        <taxon>Zhongshania</taxon>
    </lineage>
</organism>
<dbReference type="SUPFAM" id="SSF54427">
    <property type="entry name" value="NTF2-like"/>
    <property type="match status" value="1"/>
</dbReference>
<dbReference type="Gene3D" id="3.10.450.50">
    <property type="match status" value="1"/>
</dbReference>
<dbReference type="PANTHER" id="PTHR33747">
    <property type="entry name" value="UPF0225 PROTEIN SCO1677"/>
    <property type="match status" value="1"/>
</dbReference>
<evidence type="ECO:0000313" key="3">
    <source>
        <dbReference type="Proteomes" id="UP000074119"/>
    </source>
</evidence>
<reference evidence="2 3" key="1">
    <citation type="submission" date="2015-12" db="EMBL/GenBank/DDBJ databases">
        <authorList>
            <person name="Shamseldin A."/>
            <person name="Moawad H."/>
            <person name="Abd El-Rahim W.M."/>
            <person name="Sadowsky M.J."/>
        </authorList>
    </citation>
    <scope>NUCLEOTIDE SEQUENCE [LARGE SCALE GENOMIC DNA]</scope>
    <source>
        <strain evidence="2 3">SM2</strain>
    </source>
</reference>
<dbReference type="STRING" id="1470434.AZF00_09285"/>
<dbReference type="InterPro" id="IPR032710">
    <property type="entry name" value="NTF2-like_dom_sf"/>
</dbReference>
<dbReference type="AlphaFoldDB" id="A0A127M5L6"/>
<name>A0A127M5L6_9GAMM</name>
<dbReference type="InterPro" id="IPR004027">
    <property type="entry name" value="SEC_C_motif"/>
</dbReference>
<evidence type="ECO:0000313" key="2">
    <source>
        <dbReference type="EMBL" id="AMO68481.1"/>
    </source>
</evidence>
<dbReference type="Pfam" id="PF02810">
    <property type="entry name" value="SEC-C"/>
    <property type="match status" value="1"/>
</dbReference>
<dbReference type="InterPro" id="IPR048469">
    <property type="entry name" value="YchJ-like_M"/>
</dbReference>
<dbReference type="Pfam" id="PF17775">
    <property type="entry name" value="YchJ_M-like"/>
    <property type="match status" value="1"/>
</dbReference>
<evidence type="ECO:0000259" key="1">
    <source>
        <dbReference type="Pfam" id="PF17775"/>
    </source>
</evidence>
<feature type="domain" description="YchJ-like middle NTF2-like" evidence="1">
    <location>
        <begin position="27"/>
        <end position="126"/>
    </location>
</feature>
<accession>A0A127M5L6</accession>
<dbReference type="SUPFAM" id="SSF103642">
    <property type="entry name" value="Sec-C motif"/>
    <property type="match status" value="1"/>
</dbReference>
<dbReference type="PANTHER" id="PTHR33747:SF1">
    <property type="entry name" value="ADENYLATE CYCLASE-ASSOCIATED CAP C-TERMINAL DOMAIN-CONTAINING PROTEIN"/>
    <property type="match status" value="1"/>
</dbReference>
<dbReference type="NCBIfam" id="NF002449">
    <property type="entry name" value="PRK01617.1"/>
    <property type="match status" value="1"/>
</dbReference>
<gene>
    <name evidence="2" type="ORF">AZF00_09285</name>
</gene>